<proteinExistence type="predicted"/>
<reference evidence="1 2" key="1">
    <citation type="journal article" date="2018" name="Front. Plant Sci.">
        <title>Red Clover (Trifolium pratense) and Zigzag Clover (T. medium) - A Picture of Genomic Similarities and Differences.</title>
        <authorList>
            <person name="Dluhosova J."/>
            <person name="Istvanek J."/>
            <person name="Nedelnik J."/>
            <person name="Repkova J."/>
        </authorList>
    </citation>
    <scope>NUCLEOTIDE SEQUENCE [LARGE SCALE GENOMIC DNA]</scope>
    <source>
        <strain evidence="2">cv. 10/8</strain>
        <tissue evidence="1">Leaf</tissue>
    </source>
</reference>
<evidence type="ECO:0000313" key="1">
    <source>
        <dbReference type="EMBL" id="MCI20319.1"/>
    </source>
</evidence>
<dbReference type="AlphaFoldDB" id="A0A392Q8X9"/>
<keyword evidence="2" id="KW-1185">Reference proteome</keyword>
<accession>A0A392Q8X9</accession>
<sequence length="49" mass="5385">MLAQRALQRGSWLSLAGARKLLTPAGFLSLSFAQRPCQLKTCFDDVSKC</sequence>
<dbReference type="EMBL" id="LXQA010119283">
    <property type="protein sequence ID" value="MCI20319.1"/>
    <property type="molecule type" value="Genomic_DNA"/>
</dbReference>
<dbReference type="Proteomes" id="UP000265520">
    <property type="component" value="Unassembled WGS sequence"/>
</dbReference>
<evidence type="ECO:0000313" key="2">
    <source>
        <dbReference type="Proteomes" id="UP000265520"/>
    </source>
</evidence>
<name>A0A392Q8X9_9FABA</name>
<protein>
    <submittedName>
        <fullName evidence="1">Uncharacterized protein</fullName>
    </submittedName>
</protein>
<comment type="caution">
    <text evidence="1">The sequence shown here is derived from an EMBL/GenBank/DDBJ whole genome shotgun (WGS) entry which is preliminary data.</text>
</comment>
<feature type="non-terminal residue" evidence="1">
    <location>
        <position position="49"/>
    </location>
</feature>
<organism evidence="1 2">
    <name type="scientific">Trifolium medium</name>
    <dbReference type="NCBI Taxonomy" id="97028"/>
    <lineage>
        <taxon>Eukaryota</taxon>
        <taxon>Viridiplantae</taxon>
        <taxon>Streptophyta</taxon>
        <taxon>Embryophyta</taxon>
        <taxon>Tracheophyta</taxon>
        <taxon>Spermatophyta</taxon>
        <taxon>Magnoliopsida</taxon>
        <taxon>eudicotyledons</taxon>
        <taxon>Gunneridae</taxon>
        <taxon>Pentapetalae</taxon>
        <taxon>rosids</taxon>
        <taxon>fabids</taxon>
        <taxon>Fabales</taxon>
        <taxon>Fabaceae</taxon>
        <taxon>Papilionoideae</taxon>
        <taxon>50 kb inversion clade</taxon>
        <taxon>NPAAA clade</taxon>
        <taxon>Hologalegina</taxon>
        <taxon>IRL clade</taxon>
        <taxon>Trifolieae</taxon>
        <taxon>Trifolium</taxon>
    </lineage>
</organism>